<proteinExistence type="predicted"/>
<reference evidence="2" key="1">
    <citation type="submission" date="2014-03" db="EMBL/GenBank/DDBJ databases">
        <title>Draft Genome Sequence of Mycobacterium cosmeticum DSM 44829.</title>
        <authorList>
            <person name="Croce O."/>
            <person name="Robert C."/>
            <person name="Raoult D."/>
            <person name="Drancourt M."/>
        </authorList>
    </citation>
    <scope>NUCLEOTIDE SEQUENCE [LARGE SCALE GENOMIC DNA]</scope>
    <source>
        <strain evidence="2">DSM 44829</strain>
    </source>
</reference>
<comment type="caution">
    <text evidence="2">The sequence shown here is derived from an EMBL/GenBank/DDBJ whole genome shotgun (WGS) entry which is preliminary data.</text>
</comment>
<dbReference type="AlphaFoldDB" id="W9ASZ0"/>
<dbReference type="Proteomes" id="UP000028870">
    <property type="component" value="Unassembled WGS sequence"/>
</dbReference>
<keyword evidence="3" id="KW-1185">Reference proteome</keyword>
<organism evidence="2 3">
    <name type="scientific">Mycolicibacterium cosmeticum</name>
    <dbReference type="NCBI Taxonomy" id="258533"/>
    <lineage>
        <taxon>Bacteria</taxon>
        <taxon>Bacillati</taxon>
        <taxon>Actinomycetota</taxon>
        <taxon>Actinomycetes</taxon>
        <taxon>Mycobacteriales</taxon>
        <taxon>Mycobacteriaceae</taxon>
        <taxon>Mycolicibacterium</taxon>
    </lineage>
</organism>
<dbReference type="STRING" id="258533.BN977_03729"/>
<protein>
    <submittedName>
        <fullName evidence="2">Uncharacterized protein</fullName>
    </submittedName>
</protein>
<feature type="region of interest" description="Disordered" evidence="1">
    <location>
        <begin position="23"/>
        <end position="59"/>
    </location>
</feature>
<reference evidence="2" key="2">
    <citation type="submission" date="2014-03" db="EMBL/GenBank/DDBJ databases">
        <authorList>
            <person name="Urmite Genomes"/>
        </authorList>
    </citation>
    <scope>NUCLEOTIDE SEQUENCE</scope>
    <source>
        <strain evidence="2">DSM 44829</strain>
    </source>
</reference>
<sequence>MRFSRLNVSLAVAIALTACGTHDGTPSSTVSSRLSTGETAASSPGGTVAPTATPAPEDEVRAADPADYTVSDAGVFFVTPSRNIACGLDHRITGCQVFDSTAIPPGADCDHASMPRDELSKGYYVEDSGIITPSCFNQGLFNATADQKVLPYGHSLIAAGTLCVSRIDGVTCTRGEHGFFVSAQSFRQW</sequence>
<accession>W9ASZ0</accession>
<dbReference type="OrthoDB" id="4412036at2"/>
<dbReference type="RefSeq" id="WP_131590157.1">
    <property type="nucleotide sequence ID" value="NZ_CCBB010000002.1"/>
</dbReference>
<dbReference type="EMBL" id="CCBB010000002">
    <property type="protein sequence ID" value="CDO08909.1"/>
    <property type="molecule type" value="Genomic_DNA"/>
</dbReference>
<dbReference type="PROSITE" id="PS51257">
    <property type="entry name" value="PROKAR_LIPOPROTEIN"/>
    <property type="match status" value="1"/>
</dbReference>
<evidence type="ECO:0000256" key="1">
    <source>
        <dbReference type="SAM" id="MobiDB-lite"/>
    </source>
</evidence>
<evidence type="ECO:0000313" key="3">
    <source>
        <dbReference type="Proteomes" id="UP000028870"/>
    </source>
</evidence>
<name>W9ASZ0_MYCCO</name>
<gene>
    <name evidence="2" type="ORF">BN977_03729</name>
</gene>
<feature type="compositionally biased region" description="Polar residues" evidence="1">
    <location>
        <begin position="24"/>
        <end position="45"/>
    </location>
</feature>
<evidence type="ECO:0000313" key="2">
    <source>
        <dbReference type="EMBL" id="CDO08909.1"/>
    </source>
</evidence>